<keyword evidence="3 6" id="KW-0812">Transmembrane</keyword>
<gene>
    <name evidence="9" type="primary">TMEM106A</name>
</gene>
<evidence type="ECO:0000256" key="6">
    <source>
        <dbReference type="SAM" id="Phobius"/>
    </source>
</evidence>
<dbReference type="Ensembl" id="ENSDCDT00010053369.1">
    <property type="protein sequence ID" value="ENSDCDP00010043311.1"/>
    <property type="gene ID" value="ENSDCDG00010027063.1"/>
</dbReference>
<feature type="transmembrane region" description="Helical" evidence="6">
    <location>
        <begin position="77"/>
        <end position="98"/>
    </location>
</feature>
<comment type="subcellular location">
    <subcellularLocation>
        <location evidence="1">Endomembrane system</location>
    </subcellularLocation>
</comment>
<feature type="domain" description="Transmembrane protein 106 N-terminal" evidence="8">
    <location>
        <begin position="41"/>
        <end position="76"/>
    </location>
</feature>
<dbReference type="PANTHER" id="PTHR28556:SF6">
    <property type="entry name" value="TRANSMEMBRANE PROTEIN 106A"/>
    <property type="match status" value="1"/>
</dbReference>
<evidence type="ECO:0000256" key="3">
    <source>
        <dbReference type="ARBA" id="ARBA00022692"/>
    </source>
</evidence>
<evidence type="ECO:0000313" key="9">
    <source>
        <dbReference type="Ensembl" id="ENSDCDP00010043311.1"/>
    </source>
</evidence>
<evidence type="ECO:0000256" key="2">
    <source>
        <dbReference type="ARBA" id="ARBA00008111"/>
    </source>
</evidence>
<dbReference type="Proteomes" id="UP000694580">
    <property type="component" value="Chromosome 8"/>
</dbReference>
<dbReference type="SUPFAM" id="SSF117070">
    <property type="entry name" value="LEA14-like"/>
    <property type="match status" value="1"/>
</dbReference>
<dbReference type="InterPro" id="IPR009790">
    <property type="entry name" value="TMEM106"/>
</dbReference>
<reference evidence="9 10" key="1">
    <citation type="submission" date="2020-06" db="EMBL/GenBank/DDBJ databases">
        <authorList>
            <consortium name="Wellcome Sanger Institute Data Sharing"/>
        </authorList>
    </citation>
    <scope>NUCLEOTIDE SEQUENCE [LARGE SCALE GENOMIC DNA]</scope>
</reference>
<dbReference type="Pfam" id="PF07092">
    <property type="entry name" value="TMEM106"/>
    <property type="match status" value="1"/>
</dbReference>
<evidence type="ECO:0000313" key="10">
    <source>
        <dbReference type="Proteomes" id="UP000694580"/>
    </source>
</evidence>
<name>A0AAY4DGB1_9TELE</name>
<evidence type="ECO:0000259" key="8">
    <source>
        <dbReference type="Pfam" id="PF21002"/>
    </source>
</evidence>
<evidence type="ECO:0000256" key="5">
    <source>
        <dbReference type="ARBA" id="ARBA00023136"/>
    </source>
</evidence>
<dbReference type="PANTHER" id="PTHR28556">
    <property type="entry name" value="TRANSMEMBRANE PROTEIN 106B"/>
    <property type="match status" value="1"/>
</dbReference>
<proteinExistence type="inferred from homology"/>
<dbReference type="GeneID" id="114795511"/>
<feature type="domain" description="Transmembrane protein 106 C-terminal" evidence="7">
    <location>
        <begin position="99"/>
        <end position="235"/>
    </location>
</feature>
<dbReference type="RefSeq" id="XP_028844722.1">
    <property type="nucleotide sequence ID" value="XM_028988889.1"/>
</dbReference>
<dbReference type="AlphaFoldDB" id="A0AAY4DGB1"/>
<keyword evidence="10" id="KW-1185">Reference proteome</keyword>
<evidence type="ECO:0000256" key="1">
    <source>
        <dbReference type="ARBA" id="ARBA00004308"/>
    </source>
</evidence>
<dbReference type="InterPro" id="IPR048511">
    <property type="entry name" value="TMEM106_N"/>
</dbReference>
<accession>A0AAY4DGB1</accession>
<reference evidence="9" key="3">
    <citation type="submission" date="2025-09" db="UniProtKB">
        <authorList>
            <consortium name="Ensembl"/>
        </authorList>
    </citation>
    <scope>IDENTIFICATION</scope>
</reference>
<evidence type="ECO:0000259" key="7">
    <source>
        <dbReference type="Pfam" id="PF07092"/>
    </source>
</evidence>
<dbReference type="InterPro" id="IPR048509">
    <property type="entry name" value="TMEM106_C"/>
</dbReference>
<reference evidence="9" key="2">
    <citation type="submission" date="2025-08" db="UniProtKB">
        <authorList>
            <consortium name="Ensembl"/>
        </authorList>
    </citation>
    <scope>IDENTIFICATION</scope>
</reference>
<keyword evidence="4 6" id="KW-1133">Transmembrane helix</keyword>
<comment type="similarity">
    <text evidence="2">Belongs to the TMEM106 family.</text>
</comment>
<dbReference type="GO" id="GO:0012505">
    <property type="term" value="C:endomembrane system"/>
    <property type="evidence" value="ECO:0007669"/>
    <property type="project" value="UniProtKB-SubCell"/>
</dbReference>
<keyword evidence="5 6" id="KW-0472">Membrane</keyword>
<evidence type="ECO:0000256" key="4">
    <source>
        <dbReference type="ARBA" id="ARBA00022989"/>
    </source>
</evidence>
<sequence length="240" mass="26183">MVNLRHGTSPEDNSVHVVQHKRRLSRWRDYGSCGADDPGDACPTCQGTGRIPRGQESQLVAVIPCSDRRLKPSHTKVYVCLSVAVCLLISTLVLFFLFPRSVTLSSALVESVLVIFTSGSVQLTITNSINVTNENFVSVHARDLDMQVLLCDTVVGRVTVPNVTKLSPRAQEQLTAAIPVTIKDPGLNAYCKSSAIRIHTVFLHLQLTLTVSCLGHTEQLSLDTFEYVDCGSNSTGPHRV</sequence>
<dbReference type="Pfam" id="PF21002">
    <property type="entry name" value="TMEM106_N"/>
    <property type="match status" value="1"/>
</dbReference>
<organism evidence="9 10">
    <name type="scientific">Denticeps clupeoides</name>
    <name type="common">denticle herring</name>
    <dbReference type="NCBI Taxonomy" id="299321"/>
    <lineage>
        <taxon>Eukaryota</taxon>
        <taxon>Metazoa</taxon>
        <taxon>Chordata</taxon>
        <taxon>Craniata</taxon>
        <taxon>Vertebrata</taxon>
        <taxon>Euteleostomi</taxon>
        <taxon>Actinopterygii</taxon>
        <taxon>Neopterygii</taxon>
        <taxon>Teleostei</taxon>
        <taxon>Clupei</taxon>
        <taxon>Clupeiformes</taxon>
        <taxon>Denticipitoidei</taxon>
        <taxon>Denticipitidae</taxon>
        <taxon>Denticeps</taxon>
    </lineage>
</organism>
<dbReference type="RefSeq" id="XP_028844723.1">
    <property type="nucleotide sequence ID" value="XM_028988890.1"/>
</dbReference>
<protein>
    <submittedName>
        <fullName evidence="9">Uncharacterized protein</fullName>
    </submittedName>
</protein>
<dbReference type="GeneTree" id="ENSGT00940000166248"/>